<dbReference type="SUPFAM" id="SSF51679">
    <property type="entry name" value="Bacterial luciferase-like"/>
    <property type="match status" value="1"/>
</dbReference>
<dbReference type="InterPro" id="IPR019922">
    <property type="entry name" value="Lucif-like_OxRdatse_MSMEG_4141"/>
</dbReference>
<dbReference type="AlphaFoldDB" id="A0A0L0K8U2"/>
<dbReference type="RefSeq" id="WP_199831967.1">
    <property type="nucleotide sequence ID" value="NZ_KQ257820.1"/>
</dbReference>
<dbReference type="Gene3D" id="3.20.20.30">
    <property type="entry name" value="Luciferase-like domain"/>
    <property type="match status" value="2"/>
</dbReference>
<dbReference type="Proteomes" id="UP000037151">
    <property type="component" value="Unassembled WGS sequence"/>
</dbReference>
<dbReference type="InterPro" id="IPR011251">
    <property type="entry name" value="Luciferase-like_dom"/>
</dbReference>
<sequence>MTTISDPVPLDLGTYGVWRISETPSELAVELEALGFGALWLGNLPVSEFSTVERLLDATETLVIATGIVNIWASPAPEVARAYHRVVERHPDRFLLGIGAGHREVTQEYARPYQALNDYLDVLDEAQVPVSRRVLAALGPKVTRLAGDRTAGAHPYLVTPEHTRRTREILGKGAVLATEQKVALDENPVRARELAVERVAPYLALTNYTANLRTLGYTDEDLTAPGSDRLLADLVVQGGPEAVATGLRAHVEAGADHVVVQLLEAGEGNSAAGYRELARALGLS</sequence>
<organism evidence="3 4">
    <name type="scientific">Streptomyces acidiscabies</name>
    <dbReference type="NCBI Taxonomy" id="42234"/>
    <lineage>
        <taxon>Bacteria</taxon>
        <taxon>Bacillati</taxon>
        <taxon>Actinomycetota</taxon>
        <taxon>Actinomycetes</taxon>
        <taxon>Kitasatosporales</taxon>
        <taxon>Streptomycetaceae</taxon>
        <taxon>Streptomyces</taxon>
    </lineage>
</organism>
<name>A0A0L0K8U2_9ACTN</name>
<dbReference type="InterPro" id="IPR036661">
    <property type="entry name" value="Luciferase-like_sf"/>
</dbReference>
<dbReference type="GO" id="GO:0016705">
    <property type="term" value="F:oxidoreductase activity, acting on paired donors, with incorporation or reduction of molecular oxygen"/>
    <property type="evidence" value="ECO:0007669"/>
    <property type="project" value="InterPro"/>
</dbReference>
<dbReference type="EMBL" id="JPPY01000113">
    <property type="protein sequence ID" value="KND34223.1"/>
    <property type="molecule type" value="Genomic_DNA"/>
</dbReference>
<comment type="caution">
    <text evidence="3">The sequence shown here is derived from an EMBL/GenBank/DDBJ whole genome shotgun (WGS) entry which is preliminary data.</text>
</comment>
<feature type="domain" description="Luciferase-like" evidence="2">
    <location>
        <begin position="26"/>
        <end position="125"/>
    </location>
</feature>
<gene>
    <name evidence="3" type="ORF">IQ63_16760</name>
</gene>
<protein>
    <submittedName>
        <fullName evidence="3">F420-dependent oxidoreductase</fullName>
    </submittedName>
</protein>
<dbReference type="PANTHER" id="PTHR43244">
    <property type="match status" value="1"/>
</dbReference>
<keyword evidence="1" id="KW-0560">Oxidoreductase</keyword>
<dbReference type="PANTHER" id="PTHR43244:SF1">
    <property type="entry name" value="5,10-METHYLENETETRAHYDROMETHANOPTERIN REDUCTASE"/>
    <property type="match status" value="1"/>
</dbReference>
<evidence type="ECO:0000313" key="4">
    <source>
        <dbReference type="Proteomes" id="UP000037151"/>
    </source>
</evidence>
<accession>A0A0L0K8U2</accession>
<dbReference type="NCBIfam" id="TIGR03620">
    <property type="entry name" value="F420_MSMEG_4141"/>
    <property type="match status" value="1"/>
</dbReference>
<proteinExistence type="predicted"/>
<dbReference type="Pfam" id="PF00296">
    <property type="entry name" value="Bac_luciferase"/>
    <property type="match status" value="1"/>
</dbReference>
<dbReference type="PATRIC" id="fig|42234.21.peg.3451"/>
<evidence type="ECO:0000313" key="3">
    <source>
        <dbReference type="EMBL" id="KND34223.1"/>
    </source>
</evidence>
<dbReference type="InterPro" id="IPR050564">
    <property type="entry name" value="F420-G6PD/mer"/>
</dbReference>
<reference evidence="4" key="1">
    <citation type="submission" date="2014-07" db="EMBL/GenBank/DDBJ databases">
        <title>Genome sequencing of plant-pathogenic Streptomyces species.</title>
        <authorList>
            <person name="Harrison J."/>
            <person name="Sapp M."/>
            <person name="Thwaites R."/>
            <person name="Studholme D.J."/>
        </authorList>
    </citation>
    <scope>NUCLEOTIDE SEQUENCE [LARGE SCALE GENOMIC DNA]</scope>
    <source>
        <strain evidence="4">NCPPB 4445</strain>
    </source>
</reference>
<evidence type="ECO:0000259" key="2">
    <source>
        <dbReference type="Pfam" id="PF00296"/>
    </source>
</evidence>
<evidence type="ECO:0000256" key="1">
    <source>
        <dbReference type="ARBA" id="ARBA00023002"/>
    </source>
</evidence>